<sequence length="234" mass="26681">MYPKHYRSNRAQLAMGLTLKEKMTFGLVGIVLIGGAVIIARNVIRKRLADAEENKSYLDGSAATYAKQLRMAFNNDGWFGTNINAIRETIVRLPSKQVMRQVIDSYEKLYSRSLLRDMENELQSSEYNEMLAIISAKPEKYNADTPTQQLPLVQYQSWASRLKAAFDKSYGPFPGTDEDAINAVFNEIPTQSAFVQTGTIYNSMYGRDLITDLKGELEFWEYPTYMQVITQKPK</sequence>
<organism evidence="3 4">
    <name type="scientific">Chitinophaga agri</name>
    <dbReference type="NCBI Taxonomy" id="2703787"/>
    <lineage>
        <taxon>Bacteria</taxon>
        <taxon>Pseudomonadati</taxon>
        <taxon>Bacteroidota</taxon>
        <taxon>Chitinophagia</taxon>
        <taxon>Chitinophagales</taxon>
        <taxon>Chitinophagaceae</taxon>
        <taxon>Chitinophaga</taxon>
    </lineage>
</organism>
<gene>
    <name evidence="3" type="ORF">GWR21_14875</name>
</gene>
<evidence type="ECO:0000313" key="4">
    <source>
        <dbReference type="Proteomes" id="UP000476411"/>
    </source>
</evidence>
<dbReference type="PROSITE" id="PS51897">
    <property type="entry name" value="ANNEXIN_2"/>
    <property type="match status" value="1"/>
</dbReference>
<dbReference type="Proteomes" id="UP000476411">
    <property type="component" value="Chromosome"/>
</dbReference>
<dbReference type="KEGG" id="chih:GWR21_14875"/>
<dbReference type="EMBL" id="CP048113">
    <property type="protein sequence ID" value="QHS60832.1"/>
    <property type="molecule type" value="Genomic_DNA"/>
</dbReference>
<dbReference type="InterPro" id="IPR037104">
    <property type="entry name" value="Annexin_sf"/>
</dbReference>
<dbReference type="SUPFAM" id="SSF47874">
    <property type="entry name" value="Annexin"/>
    <property type="match status" value="1"/>
</dbReference>
<feature type="transmembrane region" description="Helical" evidence="2">
    <location>
        <begin position="23"/>
        <end position="44"/>
    </location>
</feature>
<dbReference type="GO" id="GO:0005544">
    <property type="term" value="F:calcium-dependent phospholipid binding"/>
    <property type="evidence" value="ECO:0007669"/>
    <property type="project" value="InterPro"/>
</dbReference>
<name>A0A6B9ZEH5_9BACT</name>
<dbReference type="InterPro" id="IPR018502">
    <property type="entry name" value="Annexin_repeat"/>
</dbReference>
<keyword evidence="4" id="KW-1185">Reference proteome</keyword>
<dbReference type="RefSeq" id="WP_162332517.1">
    <property type="nucleotide sequence ID" value="NZ_CP048113.1"/>
</dbReference>
<evidence type="ECO:0000256" key="1">
    <source>
        <dbReference type="ARBA" id="ARBA00022737"/>
    </source>
</evidence>
<dbReference type="Gene3D" id="1.10.220.10">
    <property type="entry name" value="Annexin"/>
    <property type="match status" value="2"/>
</dbReference>
<proteinExistence type="predicted"/>
<keyword evidence="2" id="KW-0472">Membrane</keyword>
<protein>
    <submittedName>
        <fullName evidence="3">Annexin</fullName>
    </submittedName>
</protein>
<reference evidence="3 4" key="1">
    <citation type="submission" date="2020-01" db="EMBL/GenBank/DDBJ databases">
        <title>Complete genome sequence of Chitinophaga sp. H33E-04 isolated from quinoa roots.</title>
        <authorList>
            <person name="Weon H.-Y."/>
            <person name="Lee S.A."/>
        </authorList>
    </citation>
    <scope>NUCLEOTIDE SEQUENCE [LARGE SCALE GENOMIC DNA]</scope>
    <source>
        <strain evidence="3 4">H33E-04</strain>
    </source>
</reference>
<evidence type="ECO:0000313" key="3">
    <source>
        <dbReference type="EMBL" id="QHS60832.1"/>
    </source>
</evidence>
<keyword evidence="2" id="KW-0812">Transmembrane</keyword>
<dbReference type="GO" id="GO:0005509">
    <property type="term" value="F:calcium ion binding"/>
    <property type="evidence" value="ECO:0007669"/>
    <property type="project" value="InterPro"/>
</dbReference>
<keyword evidence="2" id="KW-1133">Transmembrane helix</keyword>
<evidence type="ECO:0000256" key="2">
    <source>
        <dbReference type="SAM" id="Phobius"/>
    </source>
</evidence>
<accession>A0A6B9ZEH5</accession>
<keyword evidence="1" id="KW-0677">Repeat</keyword>
<dbReference type="AlphaFoldDB" id="A0A6B9ZEH5"/>